<comment type="subcellular location">
    <subcellularLocation>
        <location evidence="1">Endoplasmic reticulum membrane</location>
        <topology evidence="1">Single-pass type I membrane protein</topology>
    </subcellularLocation>
    <subcellularLocation>
        <location evidence="2">Endoplasmic reticulum-Golgi intermediate compartment membrane</location>
        <topology evidence="2">Single-pass type I membrane protein</topology>
    </subcellularLocation>
    <subcellularLocation>
        <location evidence="3">Golgi apparatus</location>
        <location evidence="3">cis-Golgi network membrane</location>
        <topology evidence="3">Single-pass type I membrane protein</topology>
    </subcellularLocation>
    <subcellularLocation>
        <location evidence="10">Membrane</location>
        <topology evidence="10">Single-pass type I membrane protein</topology>
    </subcellularLocation>
</comment>
<keyword evidence="5 10" id="KW-0812">Transmembrane</keyword>
<dbReference type="AlphaFoldDB" id="A0A9Q0E732"/>
<dbReference type="InterPro" id="IPR036598">
    <property type="entry name" value="GOLD_dom_sf"/>
</dbReference>
<dbReference type="Pfam" id="PF01105">
    <property type="entry name" value="EMP24_GP25L"/>
    <property type="match status" value="1"/>
</dbReference>
<keyword evidence="9 11" id="KW-0472">Membrane</keyword>
<evidence type="ECO:0000256" key="8">
    <source>
        <dbReference type="ARBA" id="ARBA00022989"/>
    </source>
</evidence>
<evidence type="ECO:0000256" key="7">
    <source>
        <dbReference type="ARBA" id="ARBA00022824"/>
    </source>
</evidence>
<dbReference type="GO" id="GO:0033116">
    <property type="term" value="C:endoplasmic reticulum-Golgi intermediate compartment membrane"/>
    <property type="evidence" value="ECO:0007669"/>
    <property type="project" value="UniProtKB-SubCell"/>
</dbReference>
<dbReference type="InterPro" id="IPR015720">
    <property type="entry name" value="Emp24-like"/>
</dbReference>
<dbReference type="GO" id="GO:0005794">
    <property type="term" value="C:Golgi apparatus"/>
    <property type="evidence" value="ECO:0007669"/>
    <property type="project" value="UniProtKB-SubCell"/>
</dbReference>
<dbReference type="EMBL" id="JANIIK010000047">
    <property type="protein sequence ID" value="KAJ3600258.1"/>
    <property type="molecule type" value="Genomic_DNA"/>
</dbReference>
<dbReference type="Proteomes" id="UP001148018">
    <property type="component" value="Unassembled WGS sequence"/>
</dbReference>
<evidence type="ECO:0000256" key="2">
    <source>
        <dbReference type="ARBA" id="ARBA00004151"/>
    </source>
</evidence>
<keyword evidence="6" id="KW-0732">Signal</keyword>
<comment type="similarity">
    <text evidence="4 10">Belongs to the EMP24/GP25L family.</text>
</comment>
<dbReference type="PANTHER" id="PTHR22811">
    <property type="entry name" value="TRANSMEMBRANE EMP24 DOMAIN-CONTAINING PROTEIN"/>
    <property type="match status" value="1"/>
</dbReference>
<evidence type="ECO:0000313" key="13">
    <source>
        <dbReference type="EMBL" id="KAJ3600258.1"/>
    </source>
</evidence>
<keyword evidence="8 11" id="KW-1133">Transmembrane helix</keyword>
<evidence type="ECO:0000256" key="1">
    <source>
        <dbReference type="ARBA" id="ARBA00004115"/>
    </source>
</evidence>
<dbReference type="SMART" id="SM01190">
    <property type="entry name" value="EMP24_GP25L"/>
    <property type="match status" value="1"/>
</dbReference>
<dbReference type="PROSITE" id="PS50866">
    <property type="entry name" value="GOLD"/>
    <property type="match status" value="1"/>
</dbReference>
<feature type="transmembrane region" description="Helical" evidence="11">
    <location>
        <begin position="126"/>
        <end position="147"/>
    </location>
</feature>
<evidence type="ECO:0000313" key="14">
    <source>
        <dbReference type="Proteomes" id="UP001148018"/>
    </source>
</evidence>
<evidence type="ECO:0000256" key="10">
    <source>
        <dbReference type="RuleBase" id="RU003827"/>
    </source>
</evidence>
<feature type="domain" description="GOLD" evidence="12">
    <location>
        <begin position="1"/>
        <end position="43"/>
    </location>
</feature>
<sequence>MRKGSAARSVIRVDATQDGDYRLCFDNSYSKLSQKIVFFEVLVDGQGVDGRGDPAWGGQGVDGGGDPAWGGQGAAVDTLVDYKLADIRTSMDFVHLRLEKSRHHQSLLRTTEARERYLLEDNLWRVSFWSCLNLLVMLAVASVQVYTMRRLFDDKKRPST</sequence>
<evidence type="ECO:0000259" key="12">
    <source>
        <dbReference type="PROSITE" id="PS50866"/>
    </source>
</evidence>
<reference evidence="13" key="1">
    <citation type="submission" date="2022-07" db="EMBL/GenBank/DDBJ databases">
        <title>Chromosome-level genome of Muraenolepis orangiensis.</title>
        <authorList>
            <person name="Kim J."/>
        </authorList>
    </citation>
    <scope>NUCLEOTIDE SEQUENCE</scope>
    <source>
        <strain evidence="13">KU_S4_2022</strain>
        <tissue evidence="13">Muscle</tissue>
    </source>
</reference>
<evidence type="ECO:0000256" key="3">
    <source>
        <dbReference type="ARBA" id="ARBA00004619"/>
    </source>
</evidence>
<dbReference type="SUPFAM" id="SSF101576">
    <property type="entry name" value="Supernatant protein factor (SPF), C-terminal domain"/>
    <property type="match status" value="1"/>
</dbReference>
<keyword evidence="14" id="KW-1185">Reference proteome</keyword>
<evidence type="ECO:0000256" key="4">
    <source>
        <dbReference type="ARBA" id="ARBA00007104"/>
    </source>
</evidence>
<organism evidence="13 14">
    <name type="scientific">Muraenolepis orangiensis</name>
    <name type="common">Patagonian moray cod</name>
    <dbReference type="NCBI Taxonomy" id="630683"/>
    <lineage>
        <taxon>Eukaryota</taxon>
        <taxon>Metazoa</taxon>
        <taxon>Chordata</taxon>
        <taxon>Craniata</taxon>
        <taxon>Vertebrata</taxon>
        <taxon>Euteleostomi</taxon>
        <taxon>Actinopterygii</taxon>
        <taxon>Neopterygii</taxon>
        <taxon>Teleostei</taxon>
        <taxon>Neoteleostei</taxon>
        <taxon>Acanthomorphata</taxon>
        <taxon>Zeiogadaria</taxon>
        <taxon>Gadariae</taxon>
        <taxon>Gadiformes</taxon>
        <taxon>Muraenolepidoidei</taxon>
        <taxon>Muraenolepididae</taxon>
        <taxon>Muraenolepis</taxon>
    </lineage>
</organism>
<evidence type="ECO:0000256" key="11">
    <source>
        <dbReference type="SAM" id="Phobius"/>
    </source>
</evidence>
<keyword evidence="7" id="KW-0256">Endoplasmic reticulum</keyword>
<evidence type="ECO:0000256" key="6">
    <source>
        <dbReference type="ARBA" id="ARBA00022729"/>
    </source>
</evidence>
<dbReference type="OrthoDB" id="5976732at2759"/>
<evidence type="ECO:0000256" key="9">
    <source>
        <dbReference type="ARBA" id="ARBA00023136"/>
    </source>
</evidence>
<dbReference type="InterPro" id="IPR009038">
    <property type="entry name" value="GOLD_dom"/>
</dbReference>
<comment type="caution">
    <text evidence="13">The sequence shown here is derived from an EMBL/GenBank/DDBJ whole genome shotgun (WGS) entry which is preliminary data.</text>
</comment>
<proteinExistence type="inferred from homology"/>
<gene>
    <name evidence="13" type="ORF">NHX12_031244</name>
</gene>
<evidence type="ECO:0000256" key="5">
    <source>
        <dbReference type="ARBA" id="ARBA00022692"/>
    </source>
</evidence>
<accession>A0A9Q0E732</accession>
<protein>
    <recommendedName>
        <fullName evidence="12">GOLD domain-containing protein</fullName>
    </recommendedName>
</protein>
<name>A0A9Q0E732_9TELE</name>
<dbReference type="GO" id="GO:0005789">
    <property type="term" value="C:endoplasmic reticulum membrane"/>
    <property type="evidence" value="ECO:0007669"/>
    <property type="project" value="UniProtKB-SubCell"/>
</dbReference>